<protein>
    <submittedName>
        <fullName evidence="2">Uncharacterized protein</fullName>
    </submittedName>
</protein>
<reference evidence="2 3" key="1">
    <citation type="journal article" date="2017" name="Genome Biol.">
        <title>New reference genome sequences of hot pepper reveal the massive evolution of plant disease-resistance genes by retroduplication.</title>
        <authorList>
            <person name="Kim S."/>
            <person name="Park J."/>
            <person name="Yeom S.I."/>
            <person name="Kim Y.M."/>
            <person name="Seo E."/>
            <person name="Kim K.T."/>
            <person name="Kim M.S."/>
            <person name="Lee J.M."/>
            <person name="Cheong K."/>
            <person name="Shin H.S."/>
            <person name="Kim S.B."/>
            <person name="Han K."/>
            <person name="Lee J."/>
            <person name="Park M."/>
            <person name="Lee H.A."/>
            <person name="Lee H.Y."/>
            <person name="Lee Y."/>
            <person name="Oh S."/>
            <person name="Lee J.H."/>
            <person name="Choi E."/>
            <person name="Choi E."/>
            <person name="Lee S.E."/>
            <person name="Jeon J."/>
            <person name="Kim H."/>
            <person name="Choi G."/>
            <person name="Song H."/>
            <person name="Lee J."/>
            <person name="Lee S.C."/>
            <person name="Kwon J.K."/>
            <person name="Lee H.Y."/>
            <person name="Koo N."/>
            <person name="Hong Y."/>
            <person name="Kim R.W."/>
            <person name="Kang W.H."/>
            <person name="Huh J.H."/>
            <person name="Kang B.C."/>
            <person name="Yang T.J."/>
            <person name="Lee Y.H."/>
            <person name="Bennetzen J.L."/>
            <person name="Choi D."/>
        </authorList>
    </citation>
    <scope>NUCLEOTIDE SEQUENCE [LARGE SCALE GENOMIC DNA]</scope>
    <source>
        <strain evidence="3">cv. PBC81</strain>
    </source>
</reference>
<dbReference type="AlphaFoldDB" id="A0A2G2XPL8"/>
<evidence type="ECO:0000313" key="2">
    <source>
        <dbReference type="EMBL" id="PHT59442.1"/>
    </source>
</evidence>
<accession>A0A2G2XPL8</accession>
<keyword evidence="3" id="KW-1185">Reference proteome</keyword>
<comment type="caution">
    <text evidence="2">The sequence shown here is derived from an EMBL/GenBank/DDBJ whole genome shotgun (WGS) entry which is preliminary data.</text>
</comment>
<sequence>MLVILNLAPNAKGGGTIAPITLDPSKSSSLSKILNWVAWRSGLALAGRFLLTFLFASVGTLSVRLEAVWSHPCQRATDDPMDRQDYDGPLLRPSHQCSRPYEIEVDLSKWLEDIVPLPCLSKTERQDWRSDLAVKEKECKKAMENKKEANNVLISLDEQCV</sequence>
<evidence type="ECO:0000313" key="3">
    <source>
        <dbReference type="Proteomes" id="UP000224567"/>
    </source>
</evidence>
<gene>
    <name evidence="2" type="ORF">CQW23_01805</name>
</gene>
<reference evidence="3" key="2">
    <citation type="journal article" date="2017" name="J. Anim. Genet.">
        <title>Multiple reference genome sequences of hot pepper reveal the massive evolution of plant disease resistance genes by retroduplication.</title>
        <authorList>
            <person name="Kim S."/>
            <person name="Park J."/>
            <person name="Yeom S.-I."/>
            <person name="Kim Y.-M."/>
            <person name="Seo E."/>
            <person name="Kim K.-T."/>
            <person name="Kim M.-S."/>
            <person name="Lee J.M."/>
            <person name="Cheong K."/>
            <person name="Shin H.-S."/>
            <person name="Kim S.-B."/>
            <person name="Han K."/>
            <person name="Lee J."/>
            <person name="Park M."/>
            <person name="Lee H.-A."/>
            <person name="Lee H.-Y."/>
            <person name="Lee Y."/>
            <person name="Oh S."/>
            <person name="Lee J.H."/>
            <person name="Choi E."/>
            <person name="Choi E."/>
            <person name="Lee S.E."/>
            <person name="Jeon J."/>
            <person name="Kim H."/>
            <person name="Choi G."/>
            <person name="Song H."/>
            <person name="Lee J."/>
            <person name="Lee S.-C."/>
            <person name="Kwon J.-K."/>
            <person name="Lee H.-Y."/>
            <person name="Koo N."/>
            <person name="Hong Y."/>
            <person name="Kim R.W."/>
            <person name="Kang W.-H."/>
            <person name="Huh J.H."/>
            <person name="Kang B.-C."/>
            <person name="Yang T.-J."/>
            <person name="Lee Y.-H."/>
            <person name="Bennetzen J.L."/>
            <person name="Choi D."/>
        </authorList>
    </citation>
    <scope>NUCLEOTIDE SEQUENCE [LARGE SCALE GENOMIC DNA]</scope>
    <source>
        <strain evidence="3">cv. PBC81</strain>
    </source>
</reference>
<proteinExistence type="predicted"/>
<organism evidence="2 3">
    <name type="scientific">Capsicum baccatum</name>
    <name type="common">Peruvian pepper</name>
    <dbReference type="NCBI Taxonomy" id="33114"/>
    <lineage>
        <taxon>Eukaryota</taxon>
        <taxon>Viridiplantae</taxon>
        <taxon>Streptophyta</taxon>
        <taxon>Embryophyta</taxon>
        <taxon>Tracheophyta</taxon>
        <taxon>Spermatophyta</taxon>
        <taxon>Magnoliopsida</taxon>
        <taxon>eudicotyledons</taxon>
        <taxon>Gunneridae</taxon>
        <taxon>Pentapetalae</taxon>
        <taxon>asterids</taxon>
        <taxon>lamiids</taxon>
        <taxon>Solanales</taxon>
        <taxon>Solanaceae</taxon>
        <taxon>Solanoideae</taxon>
        <taxon>Capsiceae</taxon>
        <taxon>Capsicum</taxon>
    </lineage>
</organism>
<evidence type="ECO:0000256" key="1">
    <source>
        <dbReference type="SAM" id="Coils"/>
    </source>
</evidence>
<keyword evidence="1" id="KW-0175">Coiled coil</keyword>
<feature type="coiled-coil region" evidence="1">
    <location>
        <begin position="125"/>
        <end position="159"/>
    </location>
</feature>
<name>A0A2G2XPL8_CAPBA</name>
<dbReference type="Proteomes" id="UP000224567">
    <property type="component" value="Unassembled WGS sequence"/>
</dbReference>
<dbReference type="EMBL" id="MLFT02000001">
    <property type="protein sequence ID" value="PHT59442.1"/>
    <property type="molecule type" value="Genomic_DNA"/>
</dbReference>